<dbReference type="Proteomes" id="UP000288012">
    <property type="component" value="Unassembled WGS sequence"/>
</dbReference>
<evidence type="ECO:0000256" key="7">
    <source>
        <dbReference type="ARBA" id="ARBA00023316"/>
    </source>
</evidence>
<accession>A0A3S0XGN6</accession>
<dbReference type="GO" id="GO:0000272">
    <property type="term" value="P:polysaccharide catabolic process"/>
    <property type="evidence" value="ECO:0007669"/>
    <property type="project" value="UniProtKB-KW"/>
</dbReference>
<sequence>MKKFLAMMLTSVVSHAALALERGINYDPAHSPAFTTAQQRNDINGMKNVIQQDLNAIRNAGFETVKTFYSSFSTVDGKQSVALADLACPLGLKVALGVFEFDPNKDNCSTWCEKATGEQVDKAILSANQYPNCVVMIVAGNEDIYNWNFTVANTGIQKRIATDISKLQKSITNKDIIITSAQQDGAWLALAKNDPYGILAKITHVGVNIYPFWSPEKKDVQAAKGEFTQRLKAIRNHAILKDKTAIVTEEGWPSSHSADQNPNASMRAEKNYYQWWQSRASTDDFDSYYFAMFDKQPINTDADNYFGLCSYTNKDKIIDACQ</sequence>
<dbReference type="OrthoDB" id="9806824at2"/>
<evidence type="ECO:0000256" key="6">
    <source>
        <dbReference type="ARBA" id="ARBA00023277"/>
    </source>
</evidence>
<dbReference type="GO" id="GO:0071555">
    <property type="term" value="P:cell wall organization"/>
    <property type="evidence" value="ECO:0007669"/>
    <property type="project" value="UniProtKB-KW"/>
</dbReference>
<reference evidence="13 14" key="1">
    <citation type="submission" date="2018-12" db="EMBL/GenBank/DDBJ databases">
        <title>Legionella sp,whole genome shotgun sequence.</title>
        <authorList>
            <person name="Wu H."/>
        </authorList>
    </citation>
    <scope>NUCLEOTIDE SEQUENCE [LARGE SCALE GENOMIC DNA]</scope>
    <source>
        <strain evidence="14">km714</strain>
    </source>
</reference>
<dbReference type="PANTHER" id="PTHR16631:SF17">
    <property type="entry name" value="GLUCAN ENDO-1,3-BETA-GLUCOSIDASE BTGC"/>
    <property type="match status" value="1"/>
</dbReference>
<evidence type="ECO:0000313" key="14">
    <source>
        <dbReference type="Proteomes" id="UP000288012"/>
    </source>
</evidence>
<dbReference type="PANTHER" id="PTHR16631">
    <property type="entry name" value="GLUCAN 1,3-BETA-GLUCOSIDASE"/>
    <property type="match status" value="1"/>
</dbReference>
<name>A0A3S0XGN6_9GAMM</name>
<feature type="signal peptide" evidence="12">
    <location>
        <begin position="1"/>
        <end position="19"/>
    </location>
</feature>
<dbReference type="GO" id="GO:0016787">
    <property type="term" value="F:hydrolase activity"/>
    <property type="evidence" value="ECO:0007669"/>
    <property type="project" value="UniProtKB-KW"/>
</dbReference>
<evidence type="ECO:0000256" key="11">
    <source>
        <dbReference type="ARBA" id="ARBA00043078"/>
    </source>
</evidence>
<keyword evidence="8" id="KW-0624">Polysaccharide degradation</keyword>
<evidence type="ECO:0000256" key="2">
    <source>
        <dbReference type="ARBA" id="ARBA00022475"/>
    </source>
</evidence>
<dbReference type="Gene3D" id="3.20.20.80">
    <property type="entry name" value="Glycosidases"/>
    <property type="match status" value="1"/>
</dbReference>
<feature type="chain" id="PRO_5018769247" description="Endo-1,3-beta-glucanase btgC" evidence="12">
    <location>
        <begin position="20"/>
        <end position="322"/>
    </location>
</feature>
<protein>
    <recommendedName>
        <fullName evidence="11">Endo-1,3-beta-glucanase btgC</fullName>
    </recommendedName>
    <alternativeName>
        <fullName evidence="10">Laminarinase btgC</fullName>
    </alternativeName>
</protein>
<dbReference type="InterPro" id="IPR050732">
    <property type="entry name" value="Beta-glucan_modifiers"/>
</dbReference>
<dbReference type="RefSeq" id="WP_126953422.1">
    <property type="nucleotide sequence ID" value="NZ_RZGR01000011.1"/>
</dbReference>
<keyword evidence="7" id="KW-0961">Cell wall biogenesis/degradation</keyword>
<keyword evidence="4" id="KW-0472">Membrane</keyword>
<evidence type="ECO:0000313" key="13">
    <source>
        <dbReference type="EMBL" id="RUQ88677.1"/>
    </source>
</evidence>
<keyword evidence="6" id="KW-0119">Carbohydrate metabolism</keyword>
<gene>
    <name evidence="13" type="ORF">EKM59_05035</name>
</gene>
<dbReference type="InterPro" id="IPR017853">
    <property type="entry name" value="GH"/>
</dbReference>
<evidence type="ECO:0000256" key="5">
    <source>
        <dbReference type="ARBA" id="ARBA00023180"/>
    </source>
</evidence>
<dbReference type="GO" id="GO:0005886">
    <property type="term" value="C:plasma membrane"/>
    <property type="evidence" value="ECO:0007669"/>
    <property type="project" value="UniProtKB-SubCell"/>
</dbReference>
<keyword evidence="14" id="KW-1185">Reference proteome</keyword>
<dbReference type="AlphaFoldDB" id="A0A3S0XGN6"/>
<comment type="subcellular location">
    <subcellularLocation>
        <location evidence="1">Cell membrane</location>
    </subcellularLocation>
</comment>
<evidence type="ECO:0000256" key="12">
    <source>
        <dbReference type="SAM" id="SignalP"/>
    </source>
</evidence>
<evidence type="ECO:0000256" key="10">
    <source>
        <dbReference type="ARBA" id="ARBA00042373"/>
    </source>
</evidence>
<evidence type="ECO:0000256" key="3">
    <source>
        <dbReference type="ARBA" id="ARBA00022801"/>
    </source>
</evidence>
<organism evidence="13 14">
    <name type="scientific">Legionella septentrionalis</name>
    <dbReference type="NCBI Taxonomy" id="2498109"/>
    <lineage>
        <taxon>Bacteria</taxon>
        <taxon>Pseudomonadati</taxon>
        <taxon>Pseudomonadota</taxon>
        <taxon>Gammaproteobacteria</taxon>
        <taxon>Legionellales</taxon>
        <taxon>Legionellaceae</taxon>
        <taxon>Legionella</taxon>
    </lineage>
</organism>
<evidence type="ECO:0000256" key="1">
    <source>
        <dbReference type="ARBA" id="ARBA00004236"/>
    </source>
</evidence>
<evidence type="ECO:0000256" key="8">
    <source>
        <dbReference type="ARBA" id="ARBA00023326"/>
    </source>
</evidence>
<keyword evidence="3" id="KW-0378">Hydrolase</keyword>
<keyword evidence="12" id="KW-0732">Signal</keyword>
<keyword evidence="2" id="KW-1003">Cell membrane</keyword>
<comment type="caution">
    <text evidence="13">The sequence shown here is derived from an EMBL/GenBank/DDBJ whole genome shotgun (WGS) entry which is preliminary data.</text>
</comment>
<comment type="function">
    <text evidence="9">Glucanases play a role in cell expansion during growth, in cell-cell fusion during mating, and in spore release during sporulation. This enzyme may be involved in beta-glucan degradation. Active on laminarin and lichenan.</text>
</comment>
<proteinExistence type="predicted"/>
<dbReference type="EMBL" id="RZGR01000011">
    <property type="protein sequence ID" value="RUQ88677.1"/>
    <property type="molecule type" value="Genomic_DNA"/>
</dbReference>
<evidence type="ECO:0000256" key="4">
    <source>
        <dbReference type="ARBA" id="ARBA00023136"/>
    </source>
</evidence>
<dbReference type="SUPFAM" id="SSF51445">
    <property type="entry name" value="(Trans)glycosidases"/>
    <property type="match status" value="1"/>
</dbReference>
<evidence type="ECO:0000256" key="9">
    <source>
        <dbReference type="ARBA" id="ARBA00037649"/>
    </source>
</evidence>
<keyword evidence="5" id="KW-0325">Glycoprotein</keyword>